<dbReference type="Proteomes" id="UP001231649">
    <property type="component" value="Chromosome 16"/>
</dbReference>
<name>A0ACC2QQI3_9NEOP</name>
<organism evidence="1 2">
    <name type="scientific">Mythimna loreyi</name>
    <dbReference type="NCBI Taxonomy" id="667449"/>
    <lineage>
        <taxon>Eukaryota</taxon>
        <taxon>Metazoa</taxon>
        <taxon>Ecdysozoa</taxon>
        <taxon>Arthropoda</taxon>
        <taxon>Hexapoda</taxon>
        <taxon>Insecta</taxon>
        <taxon>Pterygota</taxon>
        <taxon>Neoptera</taxon>
        <taxon>Endopterygota</taxon>
        <taxon>Lepidoptera</taxon>
        <taxon>Glossata</taxon>
        <taxon>Ditrysia</taxon>
        <taxon>Noctuoidea</taxon>
        <taxon>Noctuidae</taxon>
        <taxon>Noctuinae</taxon>
        <taxon>Hadenini</taxon>
        <taxon>Mythimna</taxon>
    </lineage>
</organism>
<proteinExistence type="predicted"/>
<protein>
    <submittedName>
        <fullName evidence="1">Uncharacterized protein</fullName>
    </submittedName>
</protein>
<reference evidence="1" key="1">
    <citation type="submission" date="2023-03" db="EMBL/GenBank/DDBJ databases">
        <title>Chromosome-level genomes of two armyworms, Mythimna separata and Mythimna loreyi, provide insights into the biosynthesis and reception of sex pheromones.</title>
        <authorList>
            <person name="Zhao H."/>
        </authorList>
    </citation>
    <scope>NUCLEOTIDE SEQUENCE</scope>
    <source>
        <strain evidence="1">BeijingLab</strain>
    </source>
</reference>
<dbReference type="EMBL" id="CM056792">
    <property type="protein sequence ID" value="KAJ8722270.1"/>
    <property type="molecule type" value="Genomic_DNA"/>
</dbReference>
<accession>A0ACC2QQI3</accession>
<evidence type="ECO:0000313" key="1">
    <source>
        <dbReference type="EMBL" id="KAJ8722270.1"/>
    </source>
</evidence>
<gene>
    <name evidence="1" type="ORF">PYW08_004672</name>
</gene>
<evidence type="ECO:0000313" key="2">
    <source>
        <dbReference type="Proteomes" id="UP001231649"/>
    </source>
</evidence>
<keyword evidence="2" id="KW-1185">Reference proteome</keyword>
<sequence>MLPPYNCDLNPIEYIWNLIKRRVADKNVKQLESEIESITLEAVASITKEDWVKEINHVKRIEQEYWQREIFEDDDSFRFIINTGESSSEEENFTDSCSEMSGIEVLDSD</sequence>
<comment type="caution">
    <text evidence="1">The sequence shown here is derived from an EMBL/GenBank/DDBJ whole genome shotgun (WGS) entry which is preliminary data.</text>
</comment>